<dbReference type="EMBL" id="FNYA01000002">
    <property type="protein sequence ID" value="SEI66942.1"/>
    <property type="molecule type" value="Genomic_DNA"/>
</dbReference>
<accession>A0A1H6STN3</accession>
<keyword evidence="4" id="KW-1185">Reference proteome</keyword>
<gene>
    <name evidence="3" type="ORF">SAMN05660918_1353</name>
</gene>
<sequence>MKKIFLAILGLSTFIASAQKDFQGMAVYESKTSTADFAKNFEGNKDITPEMKTQIMERMKKMFEKTFTLNFDKSSSIYKEEEKLDAPGQGGGGRMMASFMGGGGTYYKNVKEKQYTVDKEVFGKEFLIKDSLPNLKWVLTEESKKIGDYTCFKATAVKAASKSDFRNYRRKEEKKKDAVKTEEVKKDESATTEKKDEKKTNFFDEVEMAKEVTVTAWYCPEIPVNQGPDEYWGLPGLIMEVNDGKTVIMCSKLVMNVKDKMEIKAPTGGDKVTQKEFDDIMMKKMKEMSEMGGGPGSRGGMHIRTR</sequence>
<dbReference type="NCBIfam" id="TIGR01200">
    <property type="entry name" value="GLPGLI"/>
    <property type="match status" value="1"/>
</dbReference>
<dbReference type="AlphaFoldDB" id="A0A1H6STN3"/>
<feature type="chain" id="PRO_5011651166" evidence="2">
    <location>
        <begin position="19"/>
        <end position="306"/>
    </location>
</feature>
<evidence type="ECO:0000256" key="2">
    <source>
        <dbReference type="SAM" id="SignalP"/>
    </source>
</evidence>
<dbReference type="Pfam" id="PF09697">
    <property type="entry name" value="Porph_ging"/>
    <property type="match status" value="1"/>
</dbReference>
<name>A0A1H6STN3_9FLAO</name>
<protein>
    <submittedName>
        <fullName evidence="3">GLPGLI family protein</fullName>
    </submittedName>
</protein>
<dbReference type="Proteomes" id="UP000199702">
    <property type="component" value="Unassembled WGS sequence"/>
</dbReference>
<dbReference type="RefSeq" id="WP_091310181.1">
    <property type="nucleotide sequence ID" value="NZ_CBCSJU010000002.1"/>
</dbReference>
<dbReference type="STRING" id="402734.SAMN05660918_1353"/>
<dbReference type="InterPro" id="IPR005901">
    <property type="entry name" value="GLPGLI"/>
</dbReference>
<evidence type="ECO:0000256" key="1">
    <source>
        <dbReference type="SAM" id="MobiDB-lite"/>
    </source>
</evidence>
<evidence type="ECO:0000313" key="4">
    <source>
        <dbReference type="Proteomes" id="UP000199702"/>
    </source>
</evidence>
<evidence type="ECO:0000313" key="3">
    <source>
        <dbReference type="EMBL" id="SEI66942.1"/>
    </source>
</evidence>
<dbReference type="OrthoDB" id="1068986at2"/>
<feature type="signal peptide" evidence="2">
    <location>
        <begin position="1"/>
        <end position="18"/>
    </location>
</feature>
<reference evidence="4" key="1">
    <citation type="submission" date="2016-10" db="EMBL/GenBank/DDBJ databases">
        <authorList>
            <person name="Varghese N."/>
            <person name="Submissions S."/>
        </authorList>
    </citation>
    <scope>NUCLEOTIDE SEQUENCE [LARGE SCALE GENOMIC DNA]</scope>
    <source>
        <strain evidence="4">DSM 17934</strain>
    </source>
</reference>
<keyword evidence="2" id="KW-0732">Signal</keyword>
<feature type="region of interest" description="Disordered" evidence="1">
    <location>
        <begin position="176"/>
        <end position="197"/>
    </location>
</feature>
<organism evidence="3 4">
    <name type="scientific">Flavobacterium terrigena</name>
    <dbReference type="NCBI Taxonomy" id="402734"/>
    <lineage>
        <taxon>Bacteria</taxon>
        <taxon>Pseudomonadati</taxon>
        <taxon>Bacteroidota</taxon>
        <taxon>Flavobacteriia</taxon>
        <taxon>Flavobacteriales</taxon>
        <taxon>Flavobacteriaceae</taxon>
        <taxon>Flavobacterium</taxon>
    </lineage>
</organism>
<proteinExistence type="predicted"/>